<evidence type="ECO:0000313" key="1">
    <source>
        <dbReference type="EMBL" id="OHU93501.1"/>
    </source>
</evidence>
<organism evidence="1 2">
    <name type="scientific">Pseudoalteromonas byunsanensis</name>
    <dbReference type="NCBI Taxonomy" id="327939"/>
    <lineage>
        <taxon>Bacteria</taxon>
        <taxon>Pseudomonadati</taxon>
        <taxon>Pseudomonadota</taxon>
        <taxon>Gammaproteobacteria</taxon>
        <taxon>Alteromonadales</taxon>
        <taxon>Pseudoalteromonadaceae</taxon>
        <taxon>Pseudoalteromonas</taxon>
    </lineage>
</organism>
<evidence type="ECO:0000313" key="2">
    <source>
        <dbReference type="Proteomes" id="UP000180253"/>
    </source>
</evidence>
<dbReference type="Proteomes" id="UP000180253">
    <property type="component" value="Unassembled WGS sequence"/>
</dbReference>
<dbReference type="PANTHER" id="PTHR37031:SF2">
    <property type="entry name" value="PHOD-LIKE PHOSPHATASE METALLOPHOSPHATASE DOMAIN-CONTAINING PROTEIN"/>
    <property type="match status" value="1"/>
</dbReference>
<dbReference type="STRING" id="327939.BIW53_19295"/>
<dbReference type="AlphaFoldDB" id="A0A1S1N4D8"/>
<dbReference type="Gene3D" id="3.60.21.70">
    <property type="entry name" value="PhoD-like phosphatase"/>
    <property type="match status" value="1"/>
</dbReference>
<dbReference type="InterPro" id="IPR038607">
    <property type="entry name" value="PhoD-like_sf"/>
</dbReference>
<accession>A0A1S1N4D8</accession>
<keyword evidence="2" id="KW-1185">Reference proteome</keyword>
<gene>
    <name evidence="1" type="ORF">BIW53_19295</name>
</gene>
<evidence type="ECO:0008006" key="3">
    <source>
        <dbReference type="Google" id="ProtNLM"/>
    </source>
</evidence>
<proteinExistence type="predicted"/>
<protein>
    <recommendedName>
        <fullName evidence="3">PhoD-like phosphatase metallophosphatase domain-containing protein</fullName>
    </recommendedName>
</protein>
<sequence length="634" mass="72053">MDMKVLCGPMLRRVDSQTACIWLIIHGEFEQQALSASTTLMMAPLNDAAHIDSIQIGNNLNAVMVTMKAPQSGWPEQDLIHYDLHYNHVSLFQAQYFNGPLPIYPGHSLPCFRYLAENHKILNASCRKPHGAKQDALAAYDRSVEHSNKLDKLPDVAFFTGDQIYADDVDPQVAKYLFEQSQLLFNDEALATPVDNNTAHWQSHLSALGWQNRHLLLNKKEGFYTTQGHQHLLGFREYILMYMLAWGGLCHELAEPTDKLPSKRNALPYKERKRIRNEWESYAKANNFVKQSWRVRRLLAHIPSYMMLDDHEVTDDWNLTKQVTNQLSKPSSLGQQTVTNALAAFTICQAWGNNPAQYQNLINEVLPSYISKLSQYDATCYQQTFEYLNGHNFSTLTPTLPVALLVDTRTQRSFRPNKPLSPLLVDDQGLAHIRSLLSTLDTHTERLIVLSPAPVYGFSLVENLQLGTVKLFEHKAATGADGECWISDEQQMAKFSDTITSLSNLKECYILSGDVHYGFCRKSTFAHPSNGHDVTFWQLTSSSISNRPTGSIEMALNALHRSAVFGISLNPFYKEKTKYLKPESWQGKFLSGHLNLGILALDNINKHQYSMHVLRPNGKWKEWQYNLNQPKLLG</sequence>
<reference evidence="1 2" key="1">
    <citation type="submission" date="2016-10" db="EMBL/GenBank/DDBJ databases">
        <title>Pseudoalteromonas amylolytica sp. nov., isolated from the surface seawater.</title>
        <authorList>
            <person name="Wu Y.-H."/>
            <person name="Cheng H."/>
            <person name="Jin X.-B."/>
            <person name="Wang C.-S."/>
            <person name="Xu X.-W."/>
        </authorList>
    </citation>
    <scope>NUCLEOTIDE SEQUENCE [LARGE SCALE GENOMIC DNA]</scope>
    <source>
        <strain evidence="1 2">JCM 12483</strain>
    </source>
</reference>
<dbReference type="SUPFAM" id="SSF56300">
    <property type="entry name" value="Metallo-dependent phosphatases"/>
    <property type="match status" value="1"/>
</dbReference>
<dbReference type="PANTHER" id="PTHR37031">
    <property type="entry name" value="METALLOPHOSPHATASE BINDING DOMAIN PROTEIN"/>
    <property type="match status" value="1"/>
</dbReference>
<comment type="caution">
    <text evidence="1">The sequence shown here is derived from an EMBL/GenBank/DDBJ whole genome shotgun (WGS) entry which is preliminary data.</text>
</comment>
<dbReference type="InterPro" id="IPR029052">
    <property type="entry name" value="Metallo-depent_PP-like"/>
</dbReference>
<dbReference type="EMBL" id="MNAN01000037">
    <property type="protein sequence ID" value="OHU93501.1"/>
    <property type="molecule type" value="Genomic_DNA"/>
</dbReference>
<name>A0A1S1N4D8_9GAMM</name>